<sequence length="230" mass="25474">MSTKASIQDYQLQAYVDNQLGVEERLELEQLMAEDSEIERQVQQLSTLKSQLKQAYADVSVPPQNLHQNAPKSFWSVPKSAAAALLLGVLIGSSFSTLNSNQAANSALVAQAAQSEKFIIHVDTDDQIKQFAAVQKIADLYQQKGEQIQVDVITNSEGVRLFDVNNASSEELATLLDKYPKLTLFACQRALQRASDKGEKINLIPQVQHDKPAVDAMAERLNSGWNYIKI</sequence>
<dbReference type="Gene3D" id="3.40.1260.10">
    <property type="entry name" value="DsrEFH-like"/>
    <property type="match status" value="1"/>
</dbReference>
<dbReference type="Proteomes" id="UP000664835">
    <property type="component" value="Unassembled WGS sequence"/>
</dbReference>
<accession>A0ABS3Q737</accession>
<dbReference type="RefSeq" id="WP_208150789.1">
    <property type="nucleotide sequence ID" value="NZ_JAGETV010000028.1"/>
</dbReference>
<name>A0ABS3Q737_9GAMM</name>
<keyword evidence="3" id="KW-1185">Reference proteome</keyword>
<gene>
    <name evidence="2" type="ORF">J3998_11365</name>
</gene>
<reference evidence="2 3" key="1">
    <citation type="submission" date="2021-03" db="EMBL/GenBank/DDBJ databases">
        <title>Thiomicrorhabdus sp.nov.,novel sulfur-oxidizing bacteria isolated from coastal sediment.</title>
        <authorList>
            <person name="Liu X."/>
        </authorList>
    </citation>
    <scope>NUCLEOTIDE SEQUENCE [LARGE SCALE GENOMIC DNA]</scope>
    <source>
        <strain evidence="2 3">6S2-11</strain>
    </source>
</reference>
<evidence type="ECO:0000313" key="2">
    <source>
        <dbReference type="EMBL" id="MBO1928174.1"/>
    </source>
</evidence>
<feature type="coiled-coil region" evidence="1">
    <location>
        <begin position="28"/>
        <end position="58"/>
    </location>
</feature>
<dbReference type="InterPro" id="IPR027396">
    <property type="entry name" value="DsrEFH-like"/>
</dbReference>
<evidence type="ECO:0000313" key="3">
    <source>
        <dbReference type="Proteomes" id="UP000664835"/>
    </source>
</evidence>
<organism evidence="2 3">
    <name type="scientific">Thiomicrorhabdus marina</name>
    <dbReference type="NCBI Taxonomy" id="2818442"/>
    <lineage>
        <taxon>Bacteria</taxon>
        <taxon>Pseudomonadati</taxon>
        <taxon>Pseudomonadota</taxon>
        <taxon>Gammaproteobacteria</taxon>
        <taxon>Thiotrichales</taxon>
        <taxon>Piscirickettsiaceae</taxon>
        <taxon>Thiomicrorhabdus</taxon>
    </lineage>
</organism>
<protein>
    <submittedName>
        <fullName evidence="2">Uncharacterized protein</fullName>
    </submittedName>
</protein>
<proteinExistence type="predicted"/>
<dbReference type="SUPFAM" id="SSF75169">
    <property type="entry name" value="DsrEFH-like"/>
    <property type="match status" value="1"/>
</dbReference>
<comment type="caution">
    <text evidence="2">The sequence shown here is derived from an EMBL/GenBank/DDBJ whole genome shotgun (WGS) entry which is preliminary data.</text>
</comment>
<dbReference type="EMBL" id="JAGETV010000028">
    <property type="protein sequence ID" value="MBO1928174.1"/>
    <property type="molecule type" value="Genomic_DNA"/>
</dbReference>
<evidence type="ECO:0000256" key="1">
    <source>
        <dbReference type="SAM" id="Coils"/>
    </source>
</evidence>
<keyword evidence="1" id="KW-0175">Coiled coil</keyword>